<evidence type="ECO:0000313" key="3">
    <source>
        <dbReference type="Proteomes" id="UP000321192"/>
    </source>
</evidence>
<reference evidence="2 3" key="1">
    <citation type="submission" date="2018-09" db="EMBL/GenBank/DDBJ databases">
        <title>Metagenome Assembled Genomes from an Advanced Water Purification Facility.</title>
        <authorList>
            <person name="Stamps B.W."/>
            <person name="Spear J.R."/>
        </authorList>
    </citation>
    <scope>NUCLEOTIDE SEQUENCE [LARGE SCALE GENOMIC DNA]</scope>
    <source>
        <strain evidence="2">Bin_27_1</strain>
    </source>
</reference>
<dbReference type="EMBL" id="SSFD01000228">
    <property type="protein sequence ID" value="TXH82927.1"/>
    <property type="molecule type" value="Genomic_DNA"/>
</dbReference>
<evidence type="ECO:0000313" key="2">
    <source>
        <dbReference type="EMBL" id="TXH82927.1"/>
    </source>
</evidence>
<feature type="domain" description="Gp5/Type VI secretion system Vgr protein OB-fold" evidence="1">
    <location>
        <begin position="12"/>
        <end position="86"/>
    </location>
</feature>
<name>A0A5C7SGI9_THASP</name>
<organism evidence="2 3">
    <name type="scientific">Thauera aminoaromatica</name>
    <dbReference type="NCBI Taxonomy" id="164330"/>
    <lineage>
        <taxon>Bacteria</taxon>
        <taxon>Pseudomonadati</taxon>
        <taxon>Pseudomonadota</taxon>
        <taxon>Betaproteobacteria</taxon>
        <taxon>Rhodocyclales</taxon>
        <taxon>Zoogloeaceae</taxon>
        <taxon>Thauera</taxon>
    </lineage>
</organism>
<evidence type="ECO:0000259" key="1">
    <source>
        <dbReference type="Pfam" id="PF04717"/>
    </source>
</evidence>
<dbReference type="Gene3D" id="2.40.50.230">
    <property type="entry name" value="Gp5 N-terminal domain"/>
    <property type="match status" value="1"/>
</dbReference>
<gene>
    <name evidence="2" type="ORF">E6Q80_14370</name>
</gene>
<dbReference type="InterPro" id="IPR037026">
    <property type="entry name" value="Vgr_OB-fold_dom_sf"/>
</dbReference>
<dbReference type="Proteomes" id="UP000321192">
    <property type="component" value="Unassembled WGS sequence"/>
</dbReference>
<sequence>MSNGEQRFYGKYRGMVLNNIDPMMQGRLQVQVPDVAGLLPASWAMPCVPIAGLQTGMVALPAIGAGVWVEFEQGNPDHPIWVGCFWGSAAEIPALAQLTPPAVPAITFQTPLQNGLTISDLPGPSGGIMLKSATGATLIVNDTGIYIQNGKGASITLIGPTVMVNAGALAVT</sequence>
<comment type="caution">
    <text evidence="2">The sequence shown here is derived from an EMBL/GenBank/DDBJ whole genome shotgun (WGS) entry which is preliminary data.</text>
</comment>
<proteinExistence type="predicted"/>
<dbReference type="RefSeq" id="WP_276659564.1">
    <property type="nucleotide sequence ID" value="NZ_SSFD01000228.1"/>
</dbReference>
<dbReference type="SUPFAM" id="SSF69255">
    <property type="entry name" value="gp5 N-terminal domain-like"/>
    <property type="match status" value="1"/>
</dbReference>
<dbReference type="InterPro" id="IPR006531">
    <property type="entry name" value="Gp5/Vgr_OB"/>
</dbReference>
<protein>
    <submittedName>
        <fullName evidence="2">Baseplate assembly protein</fullName>
    </submittedName>
</protein>
<dbReference type="AlphaFoldDB" id="A0A5C7SGI9"/>
<accession>A0A5C7SGI9</accession>
<dbReference type="Pfam" id="PF04717">
    <property type="entry name" value="Phage_base_V"/>
    <property type="match status" value="1"/>
</dbReference>